<keyword evidence="2" id="KW-1185">Reference proteome</keyword>
<dbReference type="KEGG" id="abg:Asbog_01624"/>
<organism evidence="1 2">
    <name type="scientific">Asaia bogorensis NBRC 16594</name>
    <dbReference type="NCBI Taxonomy" id="1231624"/>
    <lineage>
        <taxon>Bacteria</taxon>
        <taxon>Pseudomonadati</taxon>
        <taxon>Pseudomonadota</taxon>
        <taxon>Alphaproteobacteria</taxon>
        <taxon>Acetobacterales</taxon>
        <taxon>Acetobacteraceae</taxon>
        <taxon>Asaia</taxon>
    </lineage>
</organism>
<sequence length="54" mass="5829">MGKAQIVRIGVTLSSAFDRGAKRSRPQSSVFGVENASKLVSIGDTILEWPPLKE</sequence>
<proteinExistence type="predicted"/>
<reference evidence="1 2" key="1">
    <citation type="submission" date="2019-07" db="EMBL/GenBank/DDBJ databases">
        <title>Whole genome shotgun sequence of Asaia bogorensis NBRC 16594.</title>
        <authorList>
            <person name="Hosoyama A."/>
            <person name="Uohara A."/>
            <person name="Ohji S."/>
            <person name="Ichikawa N."/>
        </authorList>
    </citation>
    <scope>NUCLEOTIDE SEQUENCE [LARGE SCALE GENOMIC DNA]</scope>
    <source>
        <strain evidence="1 2">NBRC 16594</strain>
    </source>
</reference>
<dbReference type="EMBL" id="BJVS01000001">
    <property type="protein sequence ID" value="GEL52696.1"/>
    <property type="molecule type" value="Genomic_DNA"/>
</dbReference>
<evidence type="ECO:0000313" key="2">
    <source>
        <dbReference type="Proteomes" id="UP000321287"/>
    </source>
</evidence>
<dbReference type="Proteomes" id="UP000321287">
    <property type="component" value="Unassembled WGS sequence"/>
</dbReference>
<name>A0AAN4R436_9PROT</name>
<accession>A0AAN4R436</accession>
<evidence type="ECO:0000313" key="1">
    <source>
        <dbReference type="EMBL" id="GEL52696.1"/>
    </source>
</evidence>
<gene>
    <name evidence="1" type="ORF">ABO01nite_07030</name>
</gene>
<dbReference type="AlphaFoldDB" id="A0AAN4R436"/>
<comment type="caution">
    <text evidence="1">The sequence shown here is derived from an EMBL/GenBank/DDBJ whole genome shotgun (WGS) entry which is preliminary data.</text>
</comment>
<protein>
    <submittedName>
        <fullName evidence="1">Uncharacterized protein</fullName>
    </submittedName>
</protein>